<keyword evidence="1" id="KW-1133">Transmembrane helix</keyword>
<keyword evidence="1" id="KW-0812">Transmembrane</keyword>
<protein>
    <recommendedName>
        <fullName evidence="3">MacB-like periplasmic core domain-containing protein</fullName>
    </recommendedName>
</protein>
<reference evidence="2" key="1">
    <citation type="journal article" date="2015" name="Nature">
        <title>Complex archaea that bridge the gap between prokaryotes and eukaryotes.</title>
        <authorList>
            <person name="Spang A."/>
            <person name="Saw J.H."/>
            <person name="Jorgensen S.L."/>
            <person name="Zaremba-Niedzwiedzka K."/>
            <person name="Martijn J."/>
            <person name="Lind A.E."/>
            <person name="van Eijk R."/>
            <person name="Schleper C."/>
            <person name="Guy L."/>
            <person name="Ettema T.J."/>
        </authorList>
    </citation>
    <scope>NUCLEOTIDE SEQUENCE</scope>
</reference>
<organism evidence="2">
    <name type="scientific">marine sediment metagenome</name>
    <dbReference type="NCBI Taxonomy" id="412755"/>
    <lineage>
        <taxon>unclassified sequences</taxon>
        <taxon>metagenomes</taxon>
        <taxon>ecological metagenomes</taxon>
    </lineage>
</organism>
<evidence type="ECO:0000313" key="2">
    <source>
        <dbReference type="EMBL" id="KKK80614.1"/>
    </source>
</evidence>
<gene>
    <name evidence="2" type="ORF">LCGC14_2821720</name>
</gene>
<proteinExistence type="predicted"/>
<comment type="caution">
    <text evidence="2">The sequence shown here is derived from an EMBL/GenBank/DDBJ whole genome shotgun (WGS) entry which is preliminary data.</text>
</comment>
<evidence type="ECO:0000256" key="1">
    <source>
        <dbReference type="SAM" id="Phobius"/>
    </source>
</evidence>
<name>A0A0F9AQ66_9ZZZZ</name>
<dbReference type="AlphaFoldDB" id="A0A0F9AQ66"/>
<feature type="non-terminal residue" evidence="2">
    <location>
        <position position="92"/>
    </location>
</feature>
<sequence>MYKLFLCLKYLRRRALAIIAVVSVMLCVFMVLISVSVMDGFLRKVEVAAKGLFGDIIVDATSLSGIGRYDEFISRLTGYYRVGEGFGPVPLG</sequence>
<evidence type="ECO:0008006" key="3">
    <source>
        <dbReference type="Google" id="ProtNLM"/>
    </source>
</evidence>
<feature type="transmembrane region" description="Helical" evidence="1">
    <location>
        <begin position="15"/>
        <end position="35"/>
    </location>
</feature>
<keyword evidence="1" id="KW-0472">Membrane</keyword>
<accession>A0A0F9AQ66</accession>
<dbReference type="EMBL" id="LAZR01053500">
    <property type="protein sequence ID" value="KKK80614.1"/>
    <property type="molecule type" value="Genomic_DNA"/>
</dbReference>